<dbReference type="STRING" id="1838285.SCAL_001264"/>
<accession>A0A1F2P940</accession>
<reference evidence="7" key="1">
    <citation type="submission" date="2016-05" db="EMBL/GenBank/DDBJ databases">
        <title>Microbial consortia oxidize butane by reversing methanogenesis.</title>
        <authorList>
            <person name="Laso-Perez R."/>
            <person name="Richter M."/>
            <person name="Wegener G."/>
            <person name="Musat F."/>
        </authorList>
    </citation>
    <scope>NUCLEOTIDE SEQUENCE [LARGE SCALE GENOMIC DNA]</scope>
    <source>
        <strain evidence="7">BOX2</strain>
    </source>
</reference>
<sequence length="42" mass="4962">MWNEEQKLLVTVPNHHELAKGTLISIMKQAKIEREEFLSKLK</sequence>
<dbReference type="InterPro" id="IPR012933">
    <property type="entry name" value="HicA_mRNA_interferase"/>
</dbReference>
<gene>
    <name evidence="7" type="ORF">SCAL_001264</name>
</gene>
<protein>
    <submittedName>
        <fullName evidence="7">YcfA-like protein</fullName>
    </submittedName>
</protein>
<evidence type="ECO:0000256" key="1">
    <source>
        <dbReference type="ARBA" id="ARBA00022649"/>
    </source>
</evidence>
<dbReference type="GO" id="GO:0004519">
    <property type="term" value="F:endonuclease activity"/>
    <property type="evidence" value="ECO:0007669"/>
    <property type="project" value="UniProtKB-KW"/>
</dbReference>
<evidence type="ECO:0000256" key="3">
    <source>
        <dbReference type="ARBA" id="ARBA00022759"/>
    </source>
</evidence>
<dbReference type="GO" id="GO:0003729">
    <property type="term" value="F:mRNA binding"/>
    <property type="evidence" value="ECO:0007669"/>
    <property type="project" value="InterPro"/>
</dbReference>
<evidence type="ECO:0000256" key="5">
    <source>
        <dbReference type="ARBA" id="ARBA00022884"/>
    </source>
</evidence>
<comment type="caution">
    <text evidence="7">The sequence shown here is derived from an EMBL/GenBank/DDBJ whole genome shotgun (WGS) entry which is preliminary data.</text>
</comment>
<dbReference type="Proteomes" id="UP000186940">
    <property type="component" value="Unassembled WGS sequence"/>
</dbReference>
<keyword evidence="6" id="KW-0346">Stress response</keyword>
<dbReference type="AlphaFoldDB" id="A0A1F2P940"/>
<proteinExistence type="predicted"/>
<keyword evidence="4" id="KW-0378">Hydrolase</keyword>
<keyword evidence="1" id="KW-1277">Toxin-antitoxin system</keyword>
<evidence type="ECO:0000313" key="8">
    <source>
        <dbReference type="Proteomes" id="UP000186940"/>
    </source>
</evidence>
<keyword evidence="5" id="KW-0694">RNA-binding</keyword>
<keyword evidence="2" id="KW-0540">Nuclease</keyword>
<organism evidence="7 8">
    <name type="scientific">Candidatus Syntropharchaeum caldarium</name>
    <dbReference type="NCBI Taxonomy" id="1838285"/>
    <lineage>
        <taxon>Archaea</taxon>
        <taxon>Methanobacteriati</taxon>
        <taxon>Methanobacteriota</taxon>
        <taxon>Stenosarchaea group</taxon>
        <taxon>Methanomicrobia</taxon>
        <taxon>Methanosarcinales</taxon>
        <taxon>ANME-2 cluster</taxon>
        <taxon>Candidatus Syntropharchaeum</taxon>
    </lineage>
</organism>
<dbReference type="EMBL" id="LYOS01000003">
    <property type="protein sequence ID" value="OFV67889.1"/>
    <property type="molecule type" value="Genomic_DNA"/>
</dbReference>
<name>A0A1F2P940_9EURY</name>
<dbReference type="Pfam" id="PF07927">
    <property type="entry name" value="HicA_toxin"/>
    <property type="match status" value="1"/>
</dbReference>
<evidence type="ECO:0000256" key="6">
    <source>
        <dbReference type="ARBA" id="ARBA00023016"/>
    </source>
</evidence>
<dbReference type="InterPro" id="IPR038570">
    <property type="entry name" value="HicA_sf"/>
</dbReference>
<evidence type="ECO:0000256" key="4">
    <source>
        <dbReference type="ARBA" id="ARBA00022801"/>
    </source>
</evidence>
<dbReference type="SUPFAM" id="SSF54786">
    <property type="entry name" value="YcfA/nrd intein domain"/>
    <property type="match status" value="1"/>
</dbReference>
<evidence type="ECO:0000313" key="7">
    <source>
        <dbReference type="EMBL" id="OFV67889.1"/>
    </source>
</evidence>
<evidence type="ECO:0000256" key="2">
    <source>
        <dbReference type="ARBA" id="ARBA00022722"/>
    </source>
</evidence>
<dbReference type="Gene3D" id="3.30.920.30">
    <property type="entry name" value="Hypothetical protein"/>
    <property type="match status" value="1"/>
</dbReference>
<keyword evidence="8" id="KW-1185">Reference proteome</keyword>
<dbReference type="GO" id="GO:0016787">
    <property type="term" value="F:hydrolase activity"/>
    <property type="evidence" value="ECO:0007669"/>
    <property type="project" value="UniProtKB-KW"/>
</dbReference>
<keyword evidence="3" id="KW-0255">Endonuclease</keyword>